<keyword evidence="4" id="KW-1185">Reference proteome</keyword>
<comment type="caution">
    <text evidence="3">The sequence shown here is derived from an EMBL/GenBank/DDBJ whole genome shotgun (WGS) entry which is preliminary data.</text>
</comment>
<protein>
    <recommendedName>
        <fullName evidence="2">HNH nuclease domain-containing protein</fullName>
    </recommendedName>
</protein>
<proteinExistence type="predicted"/>
<dbReference type="GeneID" id="98172827"/>
<evidence type="ECO:0000313" key="3">
    <source>
        <dbReference type="EMBL" id="GAB1311872.1"/>
    </source>
</evidence>
<dbReference type="Proteomes" id="UP001628179">
    <property type="component" value="Unassembled WGS sequence"/>
</dbReference>
<dbReference type="Pfam" id="PF13391">
    <property type="entry name" value="HNH_2"/>
    <property type="match status" value="1"/>
</dbReference>
<feature type="compositionally biased region" description="Acidic residues" evidence="1">
    <location>
        <begin position="350"/>
        <end position="367"/>
    </location>
</feature>
<gene>
    <name evidence="3" type="ORF">MFIFM68171_02082</name>
</gene>
<feature type="compositionally biased region" description="Low complexity" evidence="1">
    <location>
        <begin position="329"/>
        <end position="338"/>
    </location>
</feature>
<organism evidence="3 4">
    <name type="scientific">Madurella fahalii</name>
    <dbReference type="NCBI Taxonomy" id="1157608"/>
    <lineage>
        <taxon>Eukaryota</taxon>
        <taxon>Fungi</taxon>
        <taxon>Dikarya</taxon>
        <taxon>Ascomycota</taxon>
        <taxon>Pezizomycotina</taxon>
        <taxon>Sordariomycetes</taxon>
        <taxon>Sordariomycetidae</taxon>
        <taxon>Sordariales</taxon>
        <taxon>Sordariales incertae sedis</taxon>
        <taxon>Madurella</taxon>
    </lineage>
</organism>
<feature type="region of interest" description="Disordered" evidence="1">
    <location>
        <begin position="325"/>
        <end position="370"/>
    </location>
</feature>
<evidence type="ECO:0000313" key="4">
    <source>
        <dbReference type="Proteomes" id="UP001628179"/>
    </source>
</evidence>
<accession>A0ABQ0G278</accession>
<dbReference type="EMBL" id="BAAFSV010000001">
    <property type="protein sequence ID" value="GAB1311872.1"/>
    <property type="molecule type" value="Genomic_DNA"/>
</dbReference>
<feature type="domain" description="HNH nuclease" evidence="2">
    <location>
        <begin position="174"/>
        <end position="238"/>
    </location>
</feature>
<dbReference type="InterPro" id="IPR003615">
    <property type="entry name" value="HNH_nuc"/>
</dbReference>
<evidence type="ECO:0000256" key="1">
    <source>
        <dbReference type="SAM" id="MobiDB-lite"/>
    </source>
</evidence>
<evidence type="ECO:0000259" key="2">
    <source>
        <dbReference type="Pfam" id="PF13391"/>
    </source>
</evidence>
<reference evidence="3 4" key="1">
    <citation type="submission" date="2024-09" db="EMBL/GenBank/DDBJ databases">
        <title>Itraconazole resistance in Madurella fahalii resulting from another homologue of gene encoding cytochrome P450 14-alpha sterol demethylase (CYP51).</title>
        <authorList>
            <person name="Yoshioka I."/>
            <person name="Fahal A.H."/>
            <person name="Kaneko S."/>
            <person name="Yaguchi T."/>
        </authorList>
    </citation>
    <scope>NUCLEOTIDE SEQUENCE [LARGE SCALE GENOMIC DNA]</scope>
    <source>
        <strain evidence="3 4">IFM 68171</strain>
    </source>
</reference>
<dbReference type="RefSeq" id="XP_070913605.1">
    <property type="nucleotide sequence ID" value="XM_071057504.1"/>
</dbReference>
<sequence length="390" mass="43849">MNPTSSTPPPNLPGNVPISIRCRYRKPSHPESVYVPSNIVKRILFRHPGYPDTNNILFPLSALDGPGGVHHETARVACALLANSRWDGFLSTTRDGPAVLAGPDDVLTESDYYFRLPDSVDERYPIVPDFASFRFPHDNLPDSWLHPNLAIPTATDQPREAGFASIVLARDVSCRLTNHSLGTESAHLVPRTEYSWFADNAMLRYAEWPDRITTDDPRNIILLRSDVHKLFDARRFVLVPKQGVWTSHVPFGKPDDELIALYHNVELQPLKQVAVEFLFARFAWAIFAQCTFILPGPVARSLLVVQAQTFAQAVREMSGDQYLAEFGPRSTSGSQSRSKSPKKRVRESNAPDDDEVEGSEEEDEEEEFRGRPYKRWCDGIRSAWALPSPA</sequence>
<name>A0ABQ0G278_9PEZI</name>